<dbReference type="Proteomes" id="UP000823614">
    <property type="component" value="Unassembled WGS sequence"/>
</dbReference>
<proteinExistence type="predicted"/>
<dbReference type="Pfam" id="PF00313">
    <property type="entry name" value="CSD"/>
    <property type="match status" value="1"/>
</dbReference>
<evidence type="ECO:0000256" key="1">
    <source>
        <dbReference type="ARBA" id="ARBA00004496"/>
    </source>
</evidence>
<dbReference type="PANTHER" id="PTHR11544">
    <property type="entry name" value="COLD SHOCK DOMAIN CONTAINING PROTEINS"/>
    <property type="match status" value="1"/>
</dbReference>
<dbReference type="InterPro" id="IPR050181">
    <property type="entry name" value="Cold_shock_domain"/>
</dbReference>
<dbReference type="GO" id="GO:0005737">
    <property type="term" value="C:cytoplasm"/>
    <property type="evidence" value="ECO:0007669"/>
    <property type="project" value="UniProtKB-SubCell"/>
</dbReference>
<name>A0A9D9E6C7_9LACO</name>
<dbReference type="InterPro" id="IPR012156">
    <property type="entry name" value="Cold_shock_CspA"/>
</dbReference>
<dbReference type="PROSITE" id="PS51857">
    <property type="entry name" value="CSD_2"/>
    <property type="match status" value="1"/>
</dbReference>
<dbReference type="InterPro" id="IPR011129">
    <property type="entry name" value="CSD"/>
</dbReference>
<dbReference type="InterPro" id="IPR002059">
    <property type="entry name" value="CSP_DNA-bd"/>
</dbReference>
<dbReference type="PIRSF" id="PIRSF002599">
    <property type="entry name" value="Cold_shock_A"/>
    <property type="match status" value="1"/>
</dbReference>
<protein>
    <submittedName>
        <fullName evidence="4">Cold shock domain-containing protein</fullName>
    </submittedName>
</protein>
<organism evidence="4 5">
    <name type="scientific">Candidatus Gallilactobacillus intestinavium</name>
    <dbReference type="NCBI Taxonomy" id="2840838"/>
    <lineage>
        <taxon>Bacteria</taxon>
        <taxon>Bacillati</taxon>
        <taxon>Bacillota</taxon>
        <taxon>Bacilli</taxon>
        <taxon>Lactobacillales</taxon>
        <taxon>Lactobacillaceae</taxon>
        <taxon>Lactobacillaceae incertae sedis</taxon>
        <taxon>Candidatus Gallilactobacillus</taxon>
    </lineage>
</organism>
<accession>A0A9D9E6C7</accession>
<evidence type="ECO:0000259" key="3">
    <source>
        <dbReference type="PROSITE" id="PS51857"/>
    </source>
</evidence>
<dbReference type="AlphaFoldDB" id="A0A9D9E6C7"/>
<comment type="caution">
    <text evidence="4">The sequence shown here is derived from an EMBL/GenBank/DDBJ whole genome shotgun (WGS) entry which is preliminary data.</text>
</comment>
<sequence>MSKLRDDFNYGVVKNFNEKDGYGFINSNNEDIYFHFSALKKHGYKKISVGSKVKFLKVIGIRGFQAANVEKIGDHFNEVE</sequence>
<evidence type="ECO:0000313" key="5">
    <source>
        <dbReference type="Proteomes" id="UP000823614"/>
    </source>
</evidence>
<dbReference type="SMART" id="SM00357">
    <property type="entry name" value="CSP"/>
    <property type="match status" value="1"/>
</dbReference>
<comment type="subcellular location">
    <subcellularLocation>
        <location evidence="1">Cytoplasm</location>
    </subcellularLocation>
</comment>
<reference evidence="4" key="1">
    <citation type="submission" date="2020-10" db="EMBL/GenBank/DDBJ databases">
        <authorList>
            <person name="Gilroy R."/>
        </authorList>
    </citation>
    <scope>NUCLEOTIDE SEQUENCE</scope>
    <source>
        <strain evidence="4">C6-149</strain>
    </source>
</reference>
<dbReference type="GO" id="GO:0003676">
    <property type="term" value="F:nucleic acid binding"/>
    <property type="evidence" value="ECO:0007669"/>
    <property type="project" value="InterPro"/>
</dbReference>
<dbReference type="InterPro" id="IPR012340">
    <property type="entry name" value="NA-bd_OB-fold"/>
</dbReference>
<dbReference type="SUPFAM" id="SSF50249">
    <property type="entry name" value="Nucleic acid-binding proteins"/>
    <property type="match status" value="1"/>
</dbReference>
<feature type="domain" description="CSD" evidence="3">
    <location>
        <begin position="8"/>
        <end position="71"/>
    </location>
</feature>
<dbReference type="EMBL" id="JADIMP010000021">
    <property type="protein sequence ID" value="MBO8441038.1"/>
    <property type="molecule type" value="Genomic_DNA"/>
</dbReference>
<evidence type="ECO:0000313" key="4">
    <source>
        <dbReference type="EMBL" id="MBO8441038.1"/>
    </source>
</evidence>
<reference evidence="4" key="2">
    <citation type="journal article" date="2021" name="PeerJ">
        <title>Extensive microbial diversity within the chicken gut microbiome revealed by metagenomics and culture.</title>
        <authorList>
            <person name="Gilroy R."/>
            <person name="Ravi A."/>
            <person name="Getino M."/>
            <person name="Pursley I."/>
            <person name="Horton D.L."/>
            <person name="Alikhan N.F."/>
            <person name="Baker D."/>
            <person name="Gharbi K."/>
            <person name="Hall N."/>
            <person name="Watson M."/>
            <person name="Adriaenssens E.M."/>
            <person name="Foster-Nyarko E."/>
            <person name="Jarju S."/>
            <person name="Secka A."/>
            <person name="Antonio M."/>
            <person name="Oren A."/>
            <person name="Chaudhuri R.R."/>
            <person name="La Ragione R."/>
            <person name="Hildebrand F."/>
            <person name="Pallen M.J."/>
        </authorList>
    </citation>
    <scope>NUCLEOTIDE SEQUENCE</scope>
    <source>
        <strain evidence="4">C6-149</strain>
    </source>
</reference>
<dbReference type="Gene3D" id="2.40.50.140">
    <property type="entry name" value="Nucleic acid-binding proteins"/>
    <property type="match status" value="1"/>
</dbReference>
<evidence type="ECO:0000256" key="2">
    <source>
        <dbReference type="ARBA" id="ARBA00022490"/>
    </source>
</evidence>
<keyword evidence="2" id="KW-0963">Cytoplasm</keyword>
<gene>
    <name evidence="4" type="ORF">IAA89_01110</name>
</gene>